<evidence type="ECO:0000256" key="11">
    <source>
        <dbReference type="ARBA" id="ARBA00022801"/>
    </source>
</evidence>
<feature type="binding site" evidence="15">
    <location>
        <position position="464"/>
    </location>
    <ligand>
        <name>Zn(2+)</name>
        <dbReference type="ChEBI" id="CHEBI:29105"/>
        <note>ligand shared between dimeric partners</note>
    </ligand>
</feature>
<keyword evidence="7 15" id="KW-0540">Nuclease</keyword>
<dbReference type="GO" id="GO:0009898">
    <property type="term" value="C:cytoplasmic side of plasma membrane"/>
    <property type="evidence" value="ECO:0007669"/>
    <property type="project" value="UniProtKB-UniRule"/>
</dbReference>
<evidence type="ECO:0000256" key="3">
    <source>
        <dbReference type="ARBA" id="ARBA00022490"/>
    </source>
</evidence>
<evidence type="ECO:0000256" key="1">
    <source>
        <dbReference type="ARBA" id="ARBA00005663"/>
    </source>
</evidence>
<keyword evidence="3 15" id="KW-0963">Cytoplasm</keyword>
<feature type="binding site" evidence="15">
    <location>
        <position position="406"/>
    </location>
    <ligand>
        <name>Mg(2+)</name>
        <dbReference type="ChEBI" id="CHEBI:18420"/>
        <note>catalytic</note>
    </ligand>
</feature>
<keyword evidence="4 15" id="KW-0997">Cell inner membrane</keyword>
<evidence type="ECO:0000256" key="2">
    <source>
        <dbReference type="ARBA" id="ARBA00022475"/>
    </source>
</evidence>
<dbReference type="InterPro" id="IPR048583">
    <property type="entry name" value="RNase_E_G_thioredoxin-like"/>
</dbReference>
<keyword evidence="15" id="KW-0820">tRNA-binding</keyword>
<feature type="binding site" evidence="15">
    <location>
        <position position="363"/>
    </location>
    <ligand>
        <name>Mg(2+)</name>
        <dbReference type="ChEBI" id="CHEBI:18420"/>
        <note>catalytic</note>
    </ligand>
</feature>
<dbReference type="SMART" id="SM00316">
    <property type="entry name" value="S1"/>
    <property type="match status" value="1"/>
</dbReference>
<feature type="region of interest" description="Disordered" evidence="16">
    <location>
        <begin position="96"/>
        <end position="144"/>
    </location>
</feature>
<evidence type="ECO:0000256" key="9">
    <source>
        <dbReference type="ARBA" id="ARBA00022730"/>
    </source>
</evidence>
<feature type="compositionally biased region" description="Basic residues" evidence="16">
    <location>
        <begin position="839"/>
        <end position="850"/>
    </location>
</feature>
<comment type="caution">
    <text evidence="18">The sequence shown here is derived from an EMBL/GenBank/DDBJ whole genome shotgun (WGS) entry which is preliminary data.</text>
</comment>
<keyword evidence="6 15" id="KW-0819">tRNA processing</keyword>
<feature type="compositionally biased region" description="Basic and acidic residues" evidence="16">
    <location>
        <begin position="543"/>
        <end position="553"/>
    </location>
</feature>
<dbReference type="InterPro" id="IPR012340">
    <property type="entry name" value="NA-bd_OB-fold"/>
</dbReference>
<evidence type="ECO:0000256" key="10">
    <source>
        <dbReference type="ARBA" id="ARBA00022759"/>
    </source>
</evidence>
<feature type="region of interest" description="Disordered" evidence="16">
    <location>
        <begin position="539"/>
        <end position="850"/>
    </location>
</feature>
<keyword evidence="13 15" id="KW-0694">RNA-binding</keyword>
<dbReference type="InterPro" id="IPR004659">
    <property type="entry name" value="RNase_E/G"/>
</dbReference>
<sequence length="850" mass="93545">MSKLMLIDAVHPEETRVALVSNGQVDDFDFETTGKEQLRGNIYLAKVTRVEPSLQACFVDYGGNRHGFLAFSEIHPDYYQLPQEDREALLQDAARAAAENEDLDVDDPDEEIDSPADLIDDDDNSDEDASDGEPETRKKSSQSLSKRYKIQEVIRRRQVMLVQVVKEERGNKGAALTTFLSLAGRYSVLMPNTPRGGGISRKISNGSDRKRLKDIMGSLDVPQGMGLIVRTAGAKRTKTEIKRDYEYLQKLWDNIRSKTLESIAPCLIHEEGGLVHRAMRDMFDKDIEEVIIQGQTAYREAKDLSKMIMPTQARKVKQWKSQAPLFVSENVEEQLDSIFSPVVQMKSGGYLVINQTEALVAIDVNSGKATRERNIEQTALRTNLEAAEEACRQMRLRDLAGLVVIDFIDMEENKNNRAVEKKLKDCLKIDRARVQCGKISQFGLMEISRQRRRAGVLQATSDPCDACNGTGRRRSVPSAALQLLRTLEARAAGGGLASITVHAPTEVALYLLNNKREAITEIEDEAGFAISVRSSDDLLPGDFKIDAEKDPSRKSRRKSKSSDRSKHISGDDDDDLLPQENDDSEDSAEDEIDEDAKVDSEATDATTEDDKSSQGRKRRRRGRRGGRRRRRESGPIVPADGGALLDGLSVSAPALLDDEPPALPDPQAANRATSSQPQLAKTVALDAEKADDQEIEKKPTRRRRSRGGRRNKSTGTDQVSETAATEPGQAGSENVSAPSEGSINEKTDNDVPDAELKSEPDISEPSSPAPPVDETAIASEVVASDAGETPQPANDADQTSKDKDEGQTATTAVVFDADKPLASEPVLVSDENGDEKEAKPKRRGWWSRGK</sequence>
<dbReference type="OrthoDB" id="9804278at2"/>
<dbReference type="Pfam" id="PF20833">
    <property type="entry name" value="RNase_E_G_Thio"/>
    <property type="match status" value="1"/>
</dbReference>
<dbReference type="Proteomes" id="UP000266385">
    <property type="component" value="Unassembled WGS sequence"/>
</dbReference>
<evidence type="ECO:0000259" key="17">
    <source>
        <dbReference type="SMART" id="SM00316"/>
    </source>
</evidence>
<proteinExistence type="inferred from homology"/>
<dbReference type="GO" id="GO:0006402">
    <property type="term" value="P:mRNA catabolic process"/>
    <property type="evidence" value="ECO:0007669"/>
    <property type="project" value="UniProtKB-UniRule"/>
</dbReference>
<dbReference type="InterPro" id="IPR028878">
    <property type="entry name" value="RNase_E"/>
</dbReference>
<dbReference type="Gene3D" id="2.40.50.140">
    <property type="entry name" value="Nucleic acid-binding proteins"/>
    <property type="match status" value="1"/>
</dbReference>
<dbReference type="EMBL" id="QWFX01000013">
    <property type="protein sequence ID" value="RIJ28217.1"/>
    <property type="molecule type" value="Genomic_DNA"/>
</dbReference>
<reference evidence="18 19" key="1">
    <citation type="submission" date="2018-08" db="EMBL/GenBank/DDBJ databases">
        <title>Henriciella mobilis sp. nov., isolated from seawater.</title>
        <authorList>
            <person name="Cheng H."/>
            <person name="Wu Y.-H."/>
            <person name="Xu X.-W."/>
            <person name="Guo L.-L."/>
        </authorList>
    </citation>
    <scope>NUCLEOTIDE SEQUENCE [LARGE SCALE GENOMIC DNA]</scope>
    <source>
        <strain evidence="18 19">JN25</strain>
    </source>
</reference>
<evidence type="ECO:0000256" key="5">
    <source>
        <dbReference type="ARBA" id="ARBA00022552"/>
    </source>
</evidence>
<dbReference type="SUPFAM" id="SSF50249">
    <property type="entry name" value="Nucleic acid-binding proteins"/>
    <property type="match status" value="1"/>
</dbReference>
<evidence type="ECO:0000256" key="6">
    <source>
        <dbReference type="ARBA" id="ARBA00022694"/>
    </source>
</evidence>
<feature type="compositionally biased region" description="Polar residues" evidence="16">
    <location>
        <begin position="731"/>
        <end position="742"/>
    </location>
</feature>
<feature type="compositionally biased region" description="Basic and acidic residues" evidence="16">
    <location>
        <begin position="560"/>
        <end position="570"/>
    </location>
</feature>
<comment type="subunit">
    <text evidence="15">Homotetramer formed by a dimer of dimers.</text>
</comment>
<dbReference type="GO" id="GO:0008995">
    <property type="term" value="F:ribonuclease E activity"/>
    <property type="evidence" value="ECO:0007669"/>
    <property type="project" value="UniProtKB-EC"/>
</dbReference>
<feature type="compositionally biased region" description="Acidic residues" evidence="16">
    <location>
        <begin position="571"/>
        <end position="594"/>
    </location>
</feature>
<feature type="compositionally biased region" description="Basic residues" evidence="16">
    <location>
        <begin position="614"/>
        <end position="631"/>
    </location>
</feature>
<evidence type="ECO:0000256" key="15">
    <source>
        <dbReference type="HAMAP-Rule" id="MF_00970"/>
    </source>
</evidence>
<dbReference type="PANTHER" id="PTHR30001:SF1">
    <property type="entry name" value="RIBONUCLEASE E_G-LIKE PROTEIN, CHLOROPLASTIC"/>
    <property type="match status" value="1"/>
</dbReference>
<keyword evidence="2 15" id="KW-1003">Cell membrane</keyword>
<dbReference type="GO" id="GO:0000287">
    <property type="term" value="F:magnesium ion binding"/>
    <property type="evidence" value="ECO:0007669"/>
    <property type="project" value="UniProtKB-UniRule"/>
</dbReference>
<dbReference type="RefSeq" id="WP_119376752.1">
    <property type="nucleotide sequence ID" value="NZ_QWFX01000013.1"/>
</dbReference>
<comment type="catalytic activity">
    <reaction evidence="15">
        <text>Endonucleolytic cleavage of single-stranded RNA in A- and U-rich regions.</text>
        <dbReference type="EC" id="3.1.26.12"/>
    </reaction>
</comment>
<dbReference type="GO" id="GO:0005737">
    <property type="term" value="C:cytoplasm"/>
    <property type="evidence" value="ECO:0007669"/>
    <property type="project" value="UniProtKB-SubCell"/>
</dbReference>
<dbReference type="GO" id="GO:0006364">
    <property type="term" value="P:rRNA processing"/>
    <property type="evidence" value="ECO:0007669"/>
    <property type="project" value="UniProtKB-UniRule"/>
</dbReference>
<dbReference type="GO" id="GO:0019843">
    <property type="term" value="F:rRNA binding"/>
    <property type="evidence" value="ECO:0007669"/>
    <property type="project" value="UniProtKB-KW"/>
</dbReference>
<feature type="region of interest" description="Required for zinc-mediated homotetramerization and catalytic activity" evidence="15">
    <location>
        <begin position="464"/>
        <end position="467"/>
    </location>
</feature>
<feature type="compositionally biased region" description="Basic and acidic residues" evidence="16">
    <location>
        <begin position="686"/>
        <end position="698"/>
    </location>
</feature>
<keyword evidence="14 15" id="KW-0472">Membrane</keyword>
<dbReference type="Gene3D" id="3.40.1260.20">
    <property type="entry name" value="Ribonuclease E, catalytic domain"/>
    <property type="match status" value="1"/>
</dbReference>
<dbReference type="GO" id="GO:0008270">
    <property type="term" value="F:zinc ion binding"/>
    <property type="evidence" value="ECO:0007669"/>
    <property type="project" value="UniProtKB-UniRule"/>
</dbReference>
<dbReference type="GO" id="GO:0000049">
    <property type="term" value="F:tRNA binding"/>
    <property type="evidence" value="ECO:0007669"/>
    <property type="project" value="UniProtKB-KW"/>
</dbReference>
<evidence type="ECO:0000256" key="12">
    <source>
        <dbReference type="ARBA" id="ARBA00022842"/>
    </source>
</evidence>
<keyword evidence="11 15" id="KW-0378">Hydrolase</keyword>
<comment type="similarity">
    <text evidence="1">Belongs to the RNase E/G family. RNase G subfamily.</text>
</comment>
<name>A0A399RDV0_9PROT</name>
<dbReference type="EC" id="3.1.26.12" evidence="15"/>
<evidence type="ECO:0000313" key="18">
    <source>
        <dbReference type="EMBL" id="RIJ28217.1"/>
    </source>
</evidence>
<evidence type="ECO:0000256" key="8">
    <source>
        <dbReference type="ARBA" id="ARBA00022723"/>
    </source>
</evidence>
<evidence type="ECO:0000256" key="16">
    <source>
        <dbReference type="SAM" id="MobiDB-lite"/>
    </source>
</evidence>
<dbReference type="HAMAP" id="MF_00970">
    <property type="entry name" value="RNase_E"/>
    <property type="match status" value="1"/>
</dbReference>
<comment type="cofactor">
    <cofactor evidence="15">
        <name>Zn(2+)</name>
        <dbReference type="ChEBI" id="CHEBI:29105"/>
    </cofactor>
    <text evidence="15">Binds 2 Zn(2+) ions per homotetramer.</text>
</comment>
<dbReference type="Pfam" id="PF10150">
    <property type="entry name" value="RNase_E_G"/>
    <property type="match status" value="1"/>
</dbReference>
<evidence type="ECO:0000256" key="7">
    <source>
        <dbReference type="ARBA" id="ARBA00022722"/>
    </source>
</evidence>
<evidence type="ECO:0000313" key="19">
    <source>
        <dbReference type="Proteomes" id="UP000266385"/>
    </source>
</evidence>
<keyword evidence="19" id="KW-1185">Reference proteome</keyword>
<dbReference type="GO" id="GO:0008033">
    <property type="term" value="P:tRNA processing"/>
    <property type="evidence" value="ECO:0007669"/>
    <property type="project" value="UniProtKB-UniRule"/>
</dbReference>
<keyword evidence="15" id="KW-0862">Zinc</keyword>
<feature type="domain" description="S1 motif" evidence="17">
    <location>
        <begin position="38"/>
        <end position="179"/>
    </location>
</feature>
<keyword evidence="8 15" id="KW-0479">Metal-binding</keyword>
<dbReference type="CDD" id="cd04453">
    <property type="entry name" value="S1_RNase_E"/>
    <property type="match status" value="1"/>
</dbReference>
<accession>A0A399RDV0</accession>
<comment type="similarity">
    <text evidence="15">Belongs to the RNase E/G family. RNase E subfamily.</text>
</comment>
<feature type="compositionally biased region" description="Polar residues" evidence="16">
    <location>
        <begin position="670"/>
        <end position="679"/>
    </location>
</feature>
<protein>
    <recommendedName>
        <fullName evidence="15">Ribonuclease E</fullName>
        <shortName evidence="15">RNase E</shortName>
        <ecNumber evidence="15">3.1.26.12</ecNumber>
    </recommendedName>
</protein>
<keyword evidence="5 15" id="KW-0698">rRNA processing</keyword>
<dbReference type="PANTHER" id="PTHR30001">
    <property type="entry name" value="RIBONUCLEASE"/>
    <property type="match status" value="1"/>
</dbReference>
<dbReference type="AlphaFoldDB" id="A0A399RDV0"/>
<feature type="compositionally biased region" description="Basic and acidic residues" evidence="16">
    <location>
        <begin position="743"/>
        <end position="760"/>
    </location>
</feature>
<organism evidence="18 19">
    <name type="scientific">Henriciella mobilis</name>
    <dbReference type="NCBI Taxonomy" id="2305467"/>
    <lineage>
        <taxon>Bacteria</taxon>
        <taxon>Pseudomonadati</taxon>
        <taxon>Pseudomonadota</taxon>
        <taxon>Alphaproteobacteria</taxon>
        <taxon>Hyphomonadales</taxon>
        <taxon>Hyphomonadaceae</taxon>
        <taxon>Henriciella</taxon>
    </lineage>
</organism>
<keyword evidence="12 15" id="KW-0460">Magnesium</keyword>
<feature type="binding site" evidence="15">
    <location>
        <position position="467"/>
    </location>
    <ligand>
        <name>Zn(2+)</name>
        <dbReference type="ChEBI" id="CHEBI:29105"/>
        <note>ligand shared between dimeric partners</note>
    </ligand>
</feature>
<feature type="compositionally biased region" description="Polar residues" evidence="16">
    <location>
        <begin position="713"/>
        <end position="723"/>
    </location>
</feature>
<dbReference type="NCBIfam" id="TIGR00757">
    <property type="entry name" value="RNaseEG"/>
    <property type="match status" value="1"/>
</dbReference>
<dbReference type="InterPro" id="IPR019307">
    <property type="entry name" value="RNA-bd_AU-1/RNase_E/G"/>
</dbReference>
<keyword evidence="10 15" id="KW-0255">Endonuclease</keyword>
<dbReference type="InterPro" id="IPR003029">
    <property type="entry name" value="S1_domain"/>
</dbReference>
<comment type="subcellular location">
    <subcellularLocation>
        <location evidence="15">Cytoplasm</location>
    </subcellularLocation>
    <subcellularLocation>
        <location evidence="15">Cell inner membrane</location>
        <topology evidence="15">Peripheral membrane protein</topology>
        <orientation evidence="15">Cytoplasmic side</orientation>
    </subcellularLocation>
</comment>
<feature type="compositionally biased region" description="Basic residues" evidence="16">
    <location>
        <begin position="699"/>
        <end position="712"/>
    </location>
</feature>
<evidence type="ECO:0000256" key="4">
    <source>
        <dbReference type="ARBA" id="ARBA00022519"/>
    </source>
</evidence>
<feature type="compositionally biased region" description="Acidic residues" evidence="16">
    <location>
        <begin position="99"/>
        <end position="133"/>
    </location>
</feature>
<evidence type="ECO:0000256" key="13">
    <source>
        <dbReference type="ARBA" id="ARBA00022884"/>
    </source>
</evidence>
<gene>
    <name evidence="15" type="primary">rne</name>
    <name evidence="18" type="ORF">D1223_12485</name>
</gene>
<keyword evidence="9 15" id="KW-0699">rRNA-binding</keyword>
<evidence type="ECO:0000256" key="14">
    <source>
        <dbReference type="ARBA" id="ARBA00023136"/>
    </source>
</evidence>
<comment type="function">
    <text evidence="15">Endoribonuclease that plays a central role in RNA processing and decay. Required for the maturation of 5S and 16S rRNAs and the majority of tRNAs. Also involved in the degradation of most mRNAs.</text>
</comment>
<comment type="cofactor">
    <cofactor evidence="15">
        <name>Mg(2+)</name>
        <dbReference type="ChEBI" id="CHEBI:18420"/>
    </cofactor>
    <text evidence="15">Binds 1 Mg(2+) ion per subunit.</text>
</comment>